<dbReference type="PANTHER" id="PTHR33606:SF3">
    <property type="entry name" value="PROTEIN YCII"/>
    <property type="match status" value="1"/>
</dbReference>
<dbReference type="Pfam" id="PF03795">
    <property type="entry name" value="YCII"/>
    <property type="match status" value="1"/>
</dbReference>
<gene>
    <name evidence="3" type="ORF">Q0590_02230</name>
</gene>
<sequence length="103" mass="11630">MTQAPTQTQQYVLIAYDGTDADALNRRMAARPAHLENTRKLKADGHFIEGGAMLDENGRMTGSVVIVAFPSREELDTWLHNDPYVTGNVWQKIEIKPFRCVQL</sequence>
<name>A0ABT8R058_9BACT</name>
<protein>
    <submittedName>
        <fullName evidence="3">YciI family protein</fullName>
    </submittedName>
</protein>
<comment type="caution">
    <text evidence="3">The sequence shown here is derived from an EMBL/GenBank/DDBJ whole genome shotgun (WGS) entry which is preliminary data.</text>
</comment>
<reference evidence="3" key="1">
    <citation type="submission" date="2023-07" db="EMBL/GenBank/DDBJ databases">
        <title>The genome sequence of Rhodocytophaga aerolata KACC 12507.</title>
        <authorList>
            <person name="Zhang X."/>
        </authorList>
    </citation>
    <scope>NUCLEOTIDE SEQUENCE</scope>
    <source>
        <strain evidence="3">KACC 12507</strain>
    </source>
</reference>
<comment type="similarity">
    <text evidence="1">Belongs to the YciI family.</text>
</comment>
<dbReference type="PANTHER" id="PTHR33606">
    <property type="entry name" value="PROTEIN YCII"/>
    <property type="match status" value="1"/>
</dbReference>
<dbReference type="Gene3D" id="3.30.70.1060">
    <property type="entry name" value="Dimeric alpha+beta barrel"/>
    <property type="match status" value="1"/>
</dbReference>
<evidence type="ECO:0000256" key="1">
    <source>
        <dbReference type="ARBA" id="ARBA00007689"/>
    </source>
</evidence>
<organism evidence="3 4">
    <name type="scientific">Rhodocytophaga aerolata</name>
    <dbReference type="NCBI Taxonomy" id="455078"/>
    <lineage>
        <taxon>Bacteria</taxon>
        <taxon>Pseudomonadati</taxon>
        <taxon>Bacteroidota</taxon>
        <taxon>Cytophagia</taxon>
        <taxon>Cytophagales</taxon>
        <taxon>Rhodocytophagaceae</taxon>
        <taxon>Rhodocytophaga</taxon>
    </lineage>
</organism>
<accession>A0ABT8R058</accession>
<evidence type="ECO:0000313" key="3">
    <source>
        <dbReference type="EMBL" id="MDO1445046.1"/>
    </source>
</evidence>
<evidence type="ECO:0000313" key="4">
    <source>
        <dbReference type="Proteomes" id="UP001168528"/>
    </source>
</evidence>
<dbReference type="InterPro" id="IPR011008">
    <property type="entry name" value="Dimeric_a/b-barrel"/>
</dbReference>
<dbReference type="Proteomes" id="UP001168528">
    <property type="component" value="Unassembled WGS sequence"/>
</dbReference>
<dbReference type="SUPFAM" id="SSF54909">
    <property type="entry name" value="Dimeric alpha+beta barrel"/>
    <property type="match status" value="1"/>
</dbReference>
<evidence type="ECO:0000259" key="2">
    <source>
        <dbReference type="Pfam" id="PF03795"/>
    </source>
</evidence>
<dbReference type="InterPro" id="IPR051807">
    <property type="entry name" value="Sec-metab_biosynth-assoc"/>
</dbReference>
<dbReference type="EMBL" id="JAUKPO010000001">
    <property type="protein sequence ID" value="MDO1445046.1"/>
    <property type="molecule type" value="Genomic_DNA"/>
</dbReference>
<dbReference type="InterPro" id="IPR005545">
    <property type="entry name" value="YCII"/>
</dbReference>
<dbReference type="RefSeq" id="WP_302035845.1">
    <property type="nucleotide sequence ID" value="NZ_JAUKPO010000001.1"/>
</dbReference>
<feature type="domain" description="YCII-related" evidence="2">
    <location>
        <begin position="10"/>
        <end position="99"/>
    </location>
</feature>
<proteinExistence type="inferred from homology"/>
<keyword evidence="4" id="KW-1185">Reference proteome</keyword>